<dbReference type="InterPro" id="IPR000023">
    <property type="entry name" value="Phosphofructokinase_dom"/>
</dbReference>
<evidence type="ECO:0000256" key="1">
    <source>
        <dbReference type="ARBA" id="ARBA00022490"/>
    </source>
</evidence>
<reference evidence="9 10" key="1">
    <citation type="journal article" date="2017" name="Int. J. Parasitol.">
        <title>The genome of the protozoan parasite Cystoisospora suis and a reverse vaccinology approach to identify vaccine candidates.</title>
        <authorList>
            <person name="Palmieri N."/>
            <person name="Shrestha A."/>
            <person name="Ruttkowski B."/>
            <person name="Beck T."/>
            <person name="Vogl C."/>
            <person name="Tomley F."/>
            <person name="Blake D.P."/>
            <person name="Joachim A."/>
        </authorList>
    </citation>
    <scope>NUCLEOTIDE SEQUENCE [LARGE SCALE GENOMIC DNA]</scope>
    <source>
        <strain evidence="9 10">Wien I</strain>
    </source>
</reference>
<dbReference type="PANTHER" id="PTHR43650">
    <property type="entry name" value="PYROPHOSPHATE--FRUCTOSE 6-PHOSPHATE 1-PHOSPHOTRANSFERASE"/>
    <property type="match status" value="1"/>
</dbReference>
<organism evidence="9 10">
    <name type="scientific">Cystoisospora suis</name>
    <dbReference type="NCBI Taxonomy" id="483139"/>
    <lineage>
        <taxon>Eukaryota</taxon>
        <taxon>Sar</taxon>
        <taxon>Alveolata</taxon>
        <taxon>Apicomplexa</taxon>
        <taxon>Conoidasida</taxon>
        <taxon>Coccidia</taxon>
        <taxon>Eucoccidiorida</taxon>
        <taxon>Eimeriorina</taxon>
        <taxon>Sarcocystidae</taxon>
        <taxon>Cystoisospora</taxon>
    </lineage>
</organism>
<dbReference type="Pfam" id="PF00365">
    <property type="entry name" value="PFK"/>
    <property type="match status" value="1"/>
</dbReference>
<keyword evidence="1" id="KW-0963">Cytoplasm</keyword>
<evidence type="ECO:0000259" key="8">
    <source>
        <dbReference type="Pfam" id="PF00365"/>
    </source>
</evidence>
<keyword evidence="5" id="KW-0460">Magnesium</keyword>
<keyword evidence="3" id="KW-0479">Metal-binding</keyword>
<gene>
    <name evidence="9" type="ORF">CSUI_003878</name>
</gene>
<dbReference type="UniPathway" id="UPA00109">
    <property type="reaction ID" value="UER00182"/>
</dbReference>
<keyword evidence="4 9" id="KW-0418">Kinase</keyword>
<name>A0A2C6KZ79_9APIC</name>
<evidence type="ECO:0000256" key="4">
    <source>
        <dbReference type="ARBA" id="ARBA00022777"/>
    </source>
</evidence>
<evidence type="ECO:0000313" key="9">
    <source>
        <dbReference type="EMBL" id="PHJ22277.1"/>
    </source>
</evidence>
<dbReference type="SUPFAM" id="SSF53784">
    <property type="entry name" value="Phosphofructokinase"/>
    <property type="match status" value="1"/>
</dbReference>
<dbReference type="GO" id="GO:0005829">
    <property type="term" value="C:cytosol"/>
    <property type="evidence" value="ECO:0007669"/>
    <property type="project" value="TreeGrafter"/>
</dbReference>
<dbReference type="GO" id="GO:0046872">
    <property type="term" value="F:metal ion binding"/>
    <property type="evidence" value="ECO:0007669"/>
    <property type="project" value="UniProtKB-KW"/>
</dbReference>
<dbReference type="VEuPathDB" id="ToxoDB:CSUI_003878"/>
<feature type="non-terminal residue" evidence="9">
    <location>
        <position position="413"/>
    </location>
</feature>
<evidence type="ECO:0000256" key="2">
    <source>
        <dbReference type="ARBA" id="ARBA00022679"/>
    </source>
</evidence>
<accession>A0A2C6KZ79</accession>
<proteinExistence type="predicted"/>
<dbReference type="GO" id="GO:0009749">
    <property type="term" value="P:response to glucose"/>
    <property type="evidence" value="ECO:0007669"/>
    <property type="project" value="TreeGrafter"/>
</dbReference>
<keyword evidence="10" id="KW-1185">Reference proteome</keyword>
<dbReference type="InterPro" id="IPR035966">
    <property type="entry name" value="PKF_sf"/>
</dbReference>
<dbReference type="AlphaFoldDB" id="A0A2C6KZ79"/>
<dbReference type="GeneID" id="94427284"/>
<keyword evidence="6" id="KW-0324">Glycolysis</keyword>
<evidence type="ECO:0000313" key="10">
    <source>
        <dbReference type="Proteomes" id="UP000221165"/>
    </source>
</evidence>
<dbReference type="Proteomes" id="UP000221165">
    <property type="component" value="Unassembled WGS sequence"/>
</dbReference>
<dbReference type="EMBL" id="MIGC01001748">
    <property type="protein sequence ID" value="PHJ22277.1"/>
    <property type="molecule type" value="Genomic_DNA"/>
</dbReference>
<dbReference type="GO" id="GO:0003872">
    <property type="term" value="F:6-phosphofructokinase activity"/>
    <property type="evidence" value="ECO:0007669"/>
    <property type="project" value="InterPro"/>
</dbReference>
<evidence type="ECO:0000256" key="5">
    <source>
        <dbReference type="ARBA" id="ARBA00022842"/>
    </source>
</evidence>
<evidence type="ECO:0000256" key="7">
    <source>
        <dbReference type="SAM" id="MobiDB-lite"/>
    </source>
</evidence>
<evidence type="ECO:0000256" key="6">
    <source>
        <dbReference type="ARBA" id="ARBA00023152"/>
    </source>
</evidence>
<protein>
    <submittedName>
        <fullName evidence="9">6-phosphofructokinase</fullName>
    </submittedName>
</protein>
<evidence type="ECO:0000256" key="3">
    <source>
        <dbReference type="ARBA" id="ARBA00022723"/>
    </source>
</evidence>
<dbReference type="OrthoDB" id="1676477at2759"/>
<dbReference type="PANTHER" id="PTHR43650:SF1">
    <property type="entry name" value="PYROPHOSPHATE--FRUCTOSE 6-PHOSPHATE 1-PHOSPHOTRANSFERASE SUBUNIT BETA 2"/>
    <property type="match status" value="1"/>
</dbReference>
<feature type="domain" description="Phosphofructokinase" evidence="8">
    <location>
        <begin position="330"/>
        <end position="411"/>
    </location>
</feature>
<feature type="region of interest" description="Disordered" evidence="7">
    <location>
        <begin position="48"/>
        <end position="96"/>
    </location>
</feature>
<keyword evidence="2" id="KW-0808">Transferase</keyword>
<dbReference type="RefSeq" id="XP_067923954.1">
    <property type="nucleotide sequence ID" value="XM_068064073.1"/>
</dbReference>
<comment type="caution">
    <text evidence="9">The sequence shown here is derived from an EMBL/GenBank/DDBJ whole genome shotgun (WGS) entry which is preliminary data.</text>
</comment>
<dbReference type="Gene3D" id="3.40.50.450">
    <property type="match status" value="2"/>
</dbReference>
<sequence>MAQPTPPPPRRGRSLLVVTNDNQYTLSSNSPEAQGIGRVVSPRVALGVPSQNDIGLSSSRLLGPGGKRADVDADGQRPMPRRLSFKTNPGGGGAGGTGGGPLYYGAGGPGGGAPPLRVGSAAGGIGSSQNLGSAGAFPSQGVLRDTPTVADFPLHQREQRAKTHLHSADLFDRTSPVQKARQTWMCTLPAALEVEQHSLIGGEAVLDPTVAEAFKTEPLYQSPEVQKKLQGFFPETWGFDYVEVVPASSSFEAAGDGTGMSVTSSESQVFFPPGRSRGIVTRIGIVLSGGPAPGGHNVIAGLHDYVKSRHPDSMLFGFMGGLDGVLNKKYKVCESLELHGLVLVGGDGSNSNAALLAEYFQKHLPHCAVVGVPKTIDGDLKSPLIEASFGFDTAAKTYSELIGNLCVDVTSSQ</sequence>